<evidence type="ECO:0000313" key="2">
    <source>
        <dbReference type="EMBL" id="SDZ73811.1"/>
    </source>
</evidence>
<proteinExistence type="predicted"/>
<dbReference type="Proteomes" id="UP000199041">
    <property type="component" value="Unassembled WGS sequence"/>
</dbReference>
<reference evidence="2 3" key="1">
    <citation type="submission" date="2016-10" db="EMBL/GenBank/DDBJ databases">
        <authorList>
            <person name="de Groot N.N."/>
        </authorList>
    </citation>
    <scope>NUCLEOTIDE SEQUENCE [LARGE SCALE GENOMIC DNA]</scope>
    <source>
        <strain evidence="2 3">Vu-144</strain>
    </source>
</reference>
<keyword evidence="3" id="KW-1185">Reference proteome</keyword>
<dbReference type="SUPFAM" id="SSF142906">
    <property type="entry name" value="YjbR-like"/>
    <property type="match status" value="1"/>
</dbReference>
<dbReference type="EMBL" id="FNQY01000001">
    <property type="protein sequence ID" value="SDZ73811.1"/>
    <property type="molecule type" value="Genomic_DNA"/>
</dbReference>
<organism evidence="2 3">
    <name type="scientific">Arachidicoccus rhizosphaerae</name>
    <dbReference type="NCBI Taxonomy" id="551991"/>
    <lineage>
        <taxon>Bacteria</taxon>
        <taxon>Pseudomonadati</taxon>
        <taxon>Bacteroidota</taxon>
        <taxon>Chitinophagia</taxon>
        <taxon>Chitinophagales</taxon>
        <taxon>Chitinophagaceae</taxon>
        <taxon>Arachidicoccus</taxon>
    </lineage>
</organism>
<gene>
    <name evidence="2" type="ORF">SAMN05192529_10187</name>
</gene>
<dbReference type="PANTHER" id="PTHR35145">
    <property type="entry name" value="CYTOPLASMIC PROTEIN-RELATED"/>
    <property type="match status" value="1"/>
</dbReference>
<dbReference type="InterPro" id="IPR007351">
    <property type="entry name" value="YjbR"/>
</dbReference>
<dbReference type="AlphaFoldDB" id="A0A1H3VGM0"/>
<dbReference type="OrthoDB" id="9789813at2"/>
<name>A0A1H3VGM0_9BACT</name>
<dbReference type="InterPro" id="IPR038056">
    <property type="entry name" value="YjbR-like_sf"/>
</dbReference>
<dbReference type="Pfam" id="PF04237">
    <property type="entry name" value="YjbR"/>
    <property type="match status" value="1"/>
</dbReference>
<dbReference type="Gene3D" id="3.90.1150.30">
    <property type="match status" value="1"/>
</dbReference>
<dbReference type="STRING" id="551991.SAMN05192529_10187"/>
<evidence type="ECO:0000256" key="1">
    <source>
        <dbReference type="SAM" id="MobiDB-lite"/>
    </source>
</evidence>
<accession>A0A1H3VGM0</accession>
<dbReference type="PANTHER" id="PTHR35145:SF1">
    <property type="entry name" value="CYTOPLASMIC PROTEIN"/>
    <property type="match status" value="1"/>
</dbReference>
<feature type="region of interest" description="Disordered" evidence="1">
    <location>
        <begin position="103"/>
        <end position="123"/>
    </location>
</feature>
<dbReference type="RefSeq" id="WP_091392040.1">
    <property type="nucleotide sequence ID" value="NZ_FNQY01000001.1"/>
</dbReference>
<dbReference type="InterPro" id="IPR058532">
    <property type="entry name" value="YjbR/MT2646/Rv2570-like"/>
</dbReference>
<dbReference type="GO" id="GO:0003677">
    <property type="term" value="F:DNA binding"/>
    <property type="evidence" value="ECO:0007669"/>
    <property type="project" value="UniProtKB-KW"/>
</dbReference>
<evidence type="ECO:0000313" key="3">
    <source>
        <dbReference type="Proteomes" id="UP000199041"/>
    </source>
</evidence>
<keyword evidence="2" id="KW-0238">DNA-binding</keyword>
<protein>
    <submittedName>
        <fullName evidence="2">Predicted DNA-binding protein, MmcQ/YjbR family</fullName>
    </submittedName>
</protein>
<sequence length="123" mass="14275">MYLDDIRDYALSLDPEIDECFPFGPETFVYKTSGKIFLLMRFDDVDLRLNLKCSPEEAIELRERYPAIIPGYHMNKKHWNTLIIDGSLSQELIQTQIRQSFDLVHKKPAKTPKKASGTPKSKK</sequence>